<comment type="caution">
    <text evidence="1">The sequence shown here is derived from an EMBL/GenBank/DDBJ whole genome shotgun (WGS) entry which is preliminary data.</text>
</comment>
<dbReference type="Proteomes" id="UP001066276">
    <property type="component" value="Chromosome 2_1"/>
</dbReference>
<gene>
    <name evidence="1" type="ORF">NDU88_005664</name>
</gene>
<reference evidence="1" key="1">
    <citation type="journal article" date="2022" name="bioRxiv">
        <title>Sequencing and chromosome-scale assembly of the giantPleurodeles waltlgenome.</title>
        <authorList>
            <person name="Brown T."/>
            <person name="Elewa A."/>
            <person name="Iarovenko S."/>
            <person name="Subramanian E."/>
            <person name="Araus A.J."/>
            <person name="Petzold A."/>
            <person name="Susuki M."/>
            <person name="Suzuki K.-i.T."/>
            <person name="Hayashi T."/>
            <person name="Toyoda A."/>
            <person name="Oliveira C."/>
            <person name="Osipova E."/>
            <person name="Leigh N.D."/>
            <person name="Simon A."/>
            <person name="Yun M.H."/>
        </authorList>
    </citation>
    <scope>NUCLEOTIDE SEQUENCE</scope>
    <source>
        <strain evidence="1">20211129_DDA</strain>
        <tissue evidence="1">Liver</tissue>
    </source>
</reference>
<proteinExistence type="predicted"/>
<protein>
    <submittedName>
        <fullName evidence="1">Uncharacterized protein</fullName>
    </submittedName>
</protein>
<organism evidence="1 2">
    <name type="scientific">Pleurodeles waltl</name>
    <name type="common">Iberian ribbed newt</name>
    <dbReference type="NCBI Taxonomy" id="8319"/>
    <lineage>
        <taxon>Eukaryota</taxon>
        <taxon>Metazoa</taxon>
        <taxon>Chordata</taxon>
        <taxon>Craniata</taxon>
        <taxon>Vertebrata</taxon>
        <taxon>Euteleostomi</taxon>
        <taxon>Amphibia</taxon>
        <taxon>Batrachia</taxon>
        <taxon>Caudata</taxon>
        <taxon>Salamandroidea</taxon>
        <taxon>Salamandridae</taxon>
        <taxon>Pleurodelinae</taxon>
        <taxon>Pleurodeles</taxon>
    </lineage>
</organism>
<evidence type="ECO:0000313" key="1">
    <source>
        <dbReference type="EMBL" id="KAJ1201860.1"/>
    </source>
</evidence>
<dbReference type="AlphaFoldDB" id="A0AAV7VJM2"/>
<keyword evidence="2" id="KW-1185">Reference proteome</keyword>
<sequence length="180" mass="20381">MALGGANAEQAKRSLHCWGPTCRQRPEAGVPVEGELRRACAGRWILGNSAAPVDYRQEKQKNAKVGGFWETRAAPVDYQQEKQKNAKRDFFGCKACEEEVNVFLITNSIIRLEEEWQKELVEGMVLQLIEMISGGWCSKNECDDDLKGYWQMKDDLVVDEREQTGTSQQFEEEIGGRCAC</sequence>
<name>A0AAV7VJM2_PLEWA</name>
<accession>A0AAV7VJM2</accession>
<evidence type="ECO:0000313" key="2">
    <source>
        <dbReference type="Proteomes" id="UP001066276"/>
    </source>
</evidence>
<dbReference type="EMBL" id="JANPWB010000003">
    <property type="protein sequence ID" value="KAJ1201860.1"/>
    <property type="molecule type" value="Genomic_DNA"/>
</dbReference>